<dbReference type="RefSeq" id="WP_148810392.1">
    <property type="nucleotide sequence ID" value="NZ_CP042243.1"/>
</dbReference>
<organism evidence="15 16">
    <name type="scientific">Crassaminicella thermophila</name>
    <dbReference type="NCBI Taxonomy" id="2599308"/>
    <lineage>
        <taxon>Bacteria</taxon>
        <taxon>Bacillati</taxon>
        <taxon>Bacillota</taxon>
        <taxon>Clostridia</taxon>
        <taxon>Eubacteriales</taxon>
        <taxon>Clostridiaceae</taxon>
        <taxon>Crassaminicella</taxon>
    </lineage>
</organism>
<dbReference type="Gene3D" id="3.40.190.10">
    <property type="entry name" value="Periplasmic binding protein-like II"/>
    <property type="match status" value="1"/>
</dbReference>
<evidence type="ECO:0000256" key="3">
    <source>
        <dbReference type="ARBA" id="ARBA00022547"/>
    </source>
</evidence>
<dbReference type="GO" id="GO:0045259">
    <property type="term" value="C:proton-transporting ATP synthase complex"/>
    <property type="evidence" value="ECO:0007669"/>
    <property type="project" value="UniProtKB-KW"/>
</dbReference>
<evidence type="ECO:0000256" key="2">
    <source>
        <dbReference type="ARBA" id="ARBA00022448"/>
    </source>
</evidence>
<feature type="transmembrane region" description="Helical" evidence="12">
    <location>
        <begin position="12"/>
        <end position="31"/>
    </location>
</feature>
<comment type="similarity">
    <text evidence="1 12 13">Belongs to the ATPase B chain family.</text>
</comment>
<dbReference type="EMBL" id="CP042243">
    <property type="protein sequence ID" value="QEK13220.1"/>
    <property type="molecule type" value="Genomic_DNA"/>
</dbReference>
<dbReference type="InterPro" id="IPR005864">
    <property type="entry name" value="ATP_synth_F0_bsu_bac"/>
</dbReference>
<dbReference type="PANTHER" id="PTHR33445:SF2">
    <property type="entry name" value="ATP SYNTHASE SUBUNIT B', CHLOROPLASTIC"/>
    <property type="match status" value="1"/>
</dbReference>
<evidence type="ECO:0000256" key="4">
    <source>
        <dbReference type="ARBA" id="ARBA00022692"/>
    </source>
</evidence>
<keyword evidence="6 12" id="KW-1133">Transmembrane helix</keyword>
<dbReference type="NCBIfam" id="TIGR01144">
    <property type="entry name" value="ATP_synt_b"/>
    <property type="match status" value="1"/>
</dbReference>
<evidence type="ECO:0000256" key="7">
    <source>
        <dbReference type="ARBA" id="ARBA00023065"/>
    </source>
</evidence>
<comment type="function">
    <text evidence="10 12">F(1)F(0) ATP synthase produces ATP from ADP in the presence of a proton or sodium gradient. F-type ATPases consist of two structural domains, F(1) containing the extramembraneous catalytic core and F(0) containing the membrane proton channel, linked together by a central stalk and a peripheral stalk. During catalysis, ATP synthesis in the catalytic domain of F(1) is coupled via a rotary mechanism of the central stalk subunits to proton translocation.</text>
</comment>
<evidence type="ECO:0000256" key="8">
    <source>
        <dbReference type="ARBA" id="ARBA00023136"/>
    </source>
</evidence>
<comment type="subcellular location">
    <subcellularLocation>
        <location evidence="12">Cell membrane</location>
        <topology evidence="12">Single-pass membrane protein</topology>
    </subcellularLocation>
    <subcellularLocation>
        <location evidence="11">Endomembrane system</location>
        <topology evidence="11">Single-pass membrane protein</topology>
    </subcellularLocation>
</comment>
<dbReference type="KEGG" id="crs:FQB35_13590"/>
<keyword evidence="5 12" id="KW-0375">Hydrogen ion transport</keyword>
<dbReference type="GO" id="GO:0046933">
    <property type="term" value="F:proton-transporting ATP synthase activity, rotational mechanism"/>
    <property type="evidence" value="ECO:0007669"/>
    <property type="project" value="UniProtKB-UniRule"/>
</dbReference>
<name>A0A5C0SGA8_CRATE</name>
<evidence type="ECO:0000256" key="14">
    <source>
        <dbReference type="SAM" id="Coils"/>
    </source>
</evidence>
<evidence type="ECO:0000256" key="11">
    <source>
        <dbReference type="ARBA" id="ARBA00037847"/>
    </source>
</evidence>
<accession>A0A5C0SGA8</accession>
<evidence type="ECO:0000256" key="1">
    <source>
        <dbReference type="ARBA" id="ARBA00005513"/>
    </source>
</evidence>
<dbReference type="InterPro" id="IPR002146">
    <property type="entry name" value="ATP_synth_b/b'su_bac/chlpt"/>
</dbReference>
<keyword evidence="16" id="KW-1185">Reference proteome</keyword>
<keyword evidence="14" id="KW-0175">Coiled coil</keyword>
<evidence type="ECO:0000313" key="15">
    <source>
        <dbReference type="EMBL" id="QEK13220.1"/>
    </source>
</evidence>
<proteinExistence type="inferred from homology"/>
<dbReference type="GO" id="GO:0046961">
    <property type="term" value="F:proton-transporting ATPase activity, rotational mechanism"/>
    <property type="evidence" value="ECO:0007669"/>
    <property type="project" value="TreeGrafter"/>
</dbReference>
<keyword evidence="9 12" id="KW-0066">ATP synthesis</keyword>
<evidence type="ECO:0000256" key="13">
    <source>
        <dbReference type="RuleBase" id="RU003848"/>
    </source>
</evidence>
<evidence type="ECO:0000256" key="6">
    <source>
        <dbReference type="ARBA" id="ARBA00022989"/>
    </source>
</evidence>
<dbReference type="OrthoDB" id="9795863at2"/>
<evidence type="ECO:0000256" key="10">
    <source>
        <dbReference type="ARBA" id="ARBA00025198"/>
    </source>
</evidence>
<dbReference type="InterPro" id="IPR050059">
    <property type="entry name" value="ATP_synthase_B_chain"/>
</dbReference>
<sequence>MKAGLVEFSWTFVFQIVNTIILFLALRKVLFKPVSEFMQARQDGIAASMKEAEEKNKEAERRMKEYQTKLDFAEEEGREIIKEATKKAEMKASEIIKEAQKEAAKMMERAEAEIKRQNEKAMNQLKDEVASLAIMAAGKIIDKSLDEEKHHGLIKEFIDEVGDARWQN</sequence>
<protein>
    <recommendedName>
        <fullName evidence="12">ATP synthase subunit b</fullName>
    </recommendedName>
    <alternativeName>
        <fullName evidence="12">ATP synthase F(0) sector subunit b</fullName>
    </alternativeName>
    <alternativeName>
        <fullName evidence="12">ATPase subunit I</fullName>
    </alternativeName>
    <alternativeName>
        <fullName evidence="12">F-type ATPase subunit b</fullName>
        <shortName evidence="12">F-ATPase subunit b</shortName>
    </alternativeName>
</protein>
<evidence type="ECO:0000256" key="9">
    <source>
        <dbReference type="ARBA" id="ARBA00023310"/>
    </source>
</evidence>
<keyword evidence="2 12" id="KW-0813">Transport</keyword>
<dbReference type="SUPFAM" id="SSF81573">
    <property type="entry name" value="F1F0 ATP synthase subunit B, membrane domain"/>
    <property type="match status" value="1"/>
</dbReference>
<dbReference type="CDD" id="cd06503">
    <property type="entry name" value="ATP-synt_Fo_b"/>
    <property type="match status" value="1"/>
</dbReference>
<keyword evidence="4 12" id="KW-0812">Transmembrane</keyword>
<dbReference type="PANTHER" id="PTHR33445">
    <property type="entry name" value="ATP SYNTHASE SUBUNIT B', CHLOROPLASTIC"/>
    <property type="match status" value="1"/>
</dbReference>
<dbReference type="InterPro" id="IPR028987">
    <property type="entry name" value="ATP_synth_B-like_membr_sf"/>
</dbReference>
<gene>
    <name evidence="12 15" type="primary">atpF</name>
    <name evidence="15" type="ORF">FQB35_13590</name>
</gene>
<dbReference type="AlphaFoldDB" id="A0A5C0SGA8"/>
<evidence type="ECO:0000313" key="16">
    <source>
        <dbReference type="Proteomes" id="UP000324646"/>
    </source>
</evidence>
<dbReference type="GO" id="GO:0012505">
    <property type="term" value="C:endomembrane system"/>
    <property type="evidence" value="ECO:0007669"/>
    <property type="project" value="UniProtKB-SubCell"/>
</dbReference>
<dbReference type="Pfam" id="PF00430">
    <property type="entry name" value="ATP-synt_B"/>
    <property type="match status" value="1"/>
</dbReference>
<keyword evidence="3 12" id="KW-0138">CF(0)</keyword>
<keyword evidence="8 12" id="KW-0472">Membrane</keyword>
<dbReference type="Proteomes" id="UP000324646">
    <property type="component" value="Chromosome"/>
</dbReference>
<comment type="subunit">
    <text evidence="12">F-type ATPases have 2 components, F(1) - the catalytic core - and F(0) - the membrane proton channel. F(1) has five subunits: alpha(3), beta(3), gamma(1), delta(1), epsilon(1). F(0) has three main subunits: a(1), b(2) and c(10-14). The alpha and beta chains form an alternating ring which encloses part of the gamma chain. F(1) is attached to F(0) by a central stalk formed by the gamma and epsilon chains, while a peripheral stalk is formed by the delta and b chains.</text>
</comment>
<keyword evidence="12" id="KW-1003">Cell membrane</keyword>
<evidence type="ECO:0000256" key="12">
    <source>
        <dbReference type="HAMAP-Rule" id="MF_01398"/>
    </source>
</evidence>
<dbReference type="HAMAP" id="MF_01398">
    <property type="entry name" value="ATP_synth_b_bprime"/>
    <property type="match status" value="1"/>
</dbReference>
<comment type="function">
    <text evidence="12">Component of the F(0) channel, it forms part of the peripheral stalk, linking F(1) to F(0).</text>
</comment>
<evidence type="ECO:0000256" key="5">
    <source>
        <dbReference type="ARBA" id="ARBA00022781"/>
    </source>
</evidence>
<feature type="coiled-coil region" evidence="14">
    <location>
        <begin position="42"/>
        <end position="127"/>
    </location>
</feature>
<dbReference type="GO" id="GO:0005886">
    <property type="term" value="C:plasma membrane"/>
    <property type="evidence" value="ECO:0007669"/>
    <property type="project" value="UniProtKB-SubCell"/>
</dbReference>
<keyword evidence="7 12" id="KW-0406">Ion transport</keyword>
<reference evidence="15 16" key="1">
    <citation type="submission" date="2019-07" db="EMBL/GenBank/DDBJ databases">
        <title>Complete genome of Crassaminicella thermophila SY095.</title>
        <authorList>
            <person name="Li X."/>
        </authorList>
    </citation>
    <scope>NUCLEOTIDE SEQUENCE [LARGE SCALE GENOMIC DNA]</scope>
    <source>
        <strain evidence="15 16">SY095</strain>
    </source>
</reference>